<dbReference type="AlphaFoldDB" id="A0A4R6TKS9"/>
<comment type="caution">
    <text evidence="1">The sequence shown here is derived from an EMBL/GenBank/DDBJ whole genome shotgun (WGS) entry which is preliminary data.</text>
</comment>
<accession>A0A4R6TKS9</accession>
<organism evidence="1 2">
    <name type="scientific">Zeaxanthinibacter enoshimensis</name>
    <dbReference type="NCBI Taxonomy" id="392009"/>
    <lineage>
        <taxon>Bacteria</taxon>
        <taxon>Pseudomonadati</taxon>
        <taxon>Bacteroidota</taxon>
        <taxon>Flavobacteriia</taxon>
        <taxon>Flavobacteriales</taxon>
        <taxon>Flavobacteriaceae</taxon>
        <taxon>Zeaxanthinibacter</taxon>
    </lineage>
</organism>
<dbReference type="PROSITE" id="PS51257">
    <property type="entry name" value="PROKAR_LIPOPROTEIN"/>
    <property type="match status" value="1"/>
</dbReference>
<evidence type="ECO:0000313" key="1">
    <source>
        <dbReference type="EMBL" id="TDQ31082.1"/>
    </source>
</evidence>
<name>A0A4R6TKS9_9FLAO</name>
<protein>
    <submittedName>
        <fullName evidence="1">Uncharacterized protein</fullName>
    </submittedName>
</protein>
<gene>
    <name evidence="1" type="ORF">CLV82_1783</name>
</gene>
<keyword evidence="2" id="KW-1185">Reference proteome</keyword>
<proteinExistence type="predicted"/>
<evidence type="ECO:0000313" key="2">
    <source>
        <dbReference type="Proteomes" id="UP000295468"/>
    </source>
</evidence>
<sequence length="412" mass="44933">MLETRNNILLLFLTILFLGSACRYKEESTTAVRVQAKLLTQELEFTAGDKVEQVFAVSPGIQPFLMVDGSLGISVLNSRLIGDQYFFLWSDHLSEKSGSFQWKLLAGGDVVLSGKVEITPATPNTGILETYLGPKRIFSGEEYKSMLVSIPTDKFDNPIAPGQSTEVHMRSTDGISTIPSVQEDLIVWTPIPGSNQAQQLKLAAVLPGSRSREQTLEVSPSVPMPFPVLSDTSRGFADGKELLQIRTGMVRDRYGNILADGTLVRFQVENSSGFKLFTEGKLINGMASAAMLHPTSPGSWKIEAVVGGVLSSEPLMVSFEMAVTGYNLRQDQDIPGKLYVEQVSGVMGQMIQDGFPVSISLKDPEFQLLLEKNMELEDGGLTVDLGSEKLSPGKYLLAVNIGGFKRTMEIVL</sequence>
<reference evidence="1 2" key="1">
    <citation type="submission" date="2019-03" db="EMBL/GenBank/DDBJ databases">
        <title>Genomic Encyclopedia of Archaeal and Bacterial Type Strains, Phase II (KMG-II): from individual species to whole genera.</title>
        <authorList>
            <person name="Goeker M."/>
        </authorList>
    </citation>
    <scope>NUCLEOTIDE SEQUENCE [LARGE SCALE GENOMIC DNA]</scope>
    <source>
        <strain evidence="1 2">DSM 18435</strain>
    </source>
</reference>
<dbReference type="Proteomes" id="UP000295468">
    <property type="component" value="Unassembled WGS sequence"/>
</dbReference>
<dbReference type="EMBL" id="SNYI01000002">
    <property type="protein sequence ID" value="TDQ31082.1"/>
    <property type="molecule type" value="Genomic_DNA"/>
</dbReference>